<dbReference type="Pfam" id="PF01814">
    <property type="entry name" value="Hemerythrin"/>
    <property type="match status" value="1"/>
</dbReference>
<dbReference type="InterPro" id="IPR012312">
    <property type="entry name" value="Hemerythrin-like"/>
</dbReference>
<comment type="caution">
    <text evidence="3">The sequence shown here is derived from an EMBL/GenBank/DDBJ whole genome shotgun (WGS) entry which is preliminary data.</text>
</comment>
<feature type="region of interest" description="Disordered" evidence="1">
    <location>
        <begin position="1"/>
        <end position="21"/>
    </location>
</feature>
<organism evidence="3 4">
    <name type="scientific">Cafeteria roenbergensis</name>
    <name type="common">Marine flagellate</name>
    <dbReference type="NCBI Taxonomy" id="33653"/>
    <lineage>
        <taxon>Eukaryota</taxon>
        <taxon>Sar</taxon>
        <taxon>Stramenopiles</taxon>
        <taxon>Bigyra</taxon>
        <taxon>Opalozoa</taxon>
        <taxon>Bicosoecida</taxon>
        <taxon>Cafeteriaceae</taxon>
        <taxon>Cafeteria</taxon>
    </lineage>
</organism>
<evidence type="ECO:0000313" key="4">
    <source>
        <dbReference type="Proteomes" id="UP000323011"/>
    </source>
</evidence>
<evidence type="ECO:0000256" key="1">
    <source>
        <dbReference type="SAM" id="MobiDB-lite"/>
    </source>
</evidence>
<evidence type="ECO:0000259" key="2">
    <source>
        <dbReference type="Pfam" id="PF01814"/>
    </source>
</evidence>
<accession>A0A5A8CBH9</accession>
<dbReference type="CDD" id="cd12108">
    <property type="entry name" value="Hr-like"/>
    <property type="match status" value="1"/>
</dbReference>
<name>A0A5A8CBH9_CAFRO</name>
<dbReference type="AlphaFoldDB" id="A0A5A8CBH9"/>
<proteinExistence type="predicted"/>
<gene>
    <name evidence="3" type="ORF">FNF29_05609</name>
</gene>
<dbReference type="Gene3D" id="1.20.120.520">
    <property type="entry name" value="nmb1532 protein domain like"/>
    <property type="match status" value="1"/>
</dbReference>
<dbReference type="Proteomes" id="UP000323011">
    <property type="component" value="Unassembled WGS sequence"/>
</dbReference>
<reference evidence="3 4" key="1">
    <citation type="submission" date="2019-07" db="EMBL/GenBank/DDBJ databases">
        <title>Genomes of Cafeteria roenbergensis.</title>
        <authorList>
            <person name="Fischer M.G."/>
            <person name="Hackl T."/>
            <person name="Roman M."/>
        </authorList>
    </citation>
    <scope>NUCLEOTIDE SEQUENCE [LARGE SCALE GENOMIC DNA]</scope>
    <source>
        <strain evidence="3 4">BVI</strain>
    </source>
</reference>
<protein>
    <recommendedName>
        <fullName evidence="2">Hemerythrin-like domain-containing protein</fullName>
    </recommendedName>
</protein>
<dbReference type="EMBL" id="VLTN01000038">
    <property type="protein sequence ID" value="KAA0149989.1"/>
    <property type="molecule type" value="Genomic_DNA"/>
</dbReference>
<sequence length="343" mass="36722">MSPVPQLVSRMVPSGSPAAKRSSLGRSFVISSTIVLAPPPSAERIMAAASKAGSVPLQAAAAAPLPEAAAPALAADSVACDSDPERVALQVASAGAADGAPKRDGLFVVHDAIRREAAVLVLALTALADNAAFPEGHPDQHRHIQHLLQWYREEFCGLVNSHHANEEQLLMPMLAERAAAAGMKGLPAGIAADHKWLARRTERIDELLSKAFLSESDRTETKMRALQGHSEELRRKLNSHLNDEERCLPGLCATLFTKEDEAAFHKALGERERAHGCRGAARLLHGAPLADRHIIYAEMPSCIACIIHRCAIPAYTANQARLARAIYDKGPPPSGSCLEMIEI</sequence>
<keyword evidence="4" id="KW-1185">Reference proteome</keyword>
<feature type="domain" description="Hemerythrin-like" evidence="2">
    <location>
        <begin position="109"/>
        <end position="245"/>
    </location>
</feature>
<evidence type="ECO:0000313" key="3">
    <source>
        <dbReference type="EMBL" id="KAA0149989.1"/>
    </source>
</evidence>